<organism evidence="2 3">
    <name type="scientific">Phascolomyces articulosus</name>
    <dbReference type="NCBI Taxonomy" id="60185"/>
    <lineage>
        <taxon>Eukaryota</taxon>
        <taxon>Fungi</taxon>
        <taxon>Fungi incertae sedis</taxon>
        <taxon>Mucoromycota</taxon>
        <taxon>Mucoromycotina</taxon>
        <taxon>Mucoromycetes</taxon>
        <taxon>Mucorales</taxon>
        <taxon>Lichtheimiaceae</taxon>
        <taxon>Phascolomyces</taxon>
    </lineage>
</organism>
<name>A0AAD5JQQ5_9FUNG</name>
<feature type="compositionally biased region" description="Basic and acidic residues" evidence="1">
    <location>
        <begin position="100"/>
        <end position="112"/>
    </location>
</feature>
<reference evidence="2" key="1">
    <citation type="journal article" date="2022" name="IScience">
        <title>Evolution of zygomycete secretomes and the origins of terrestrial fungal ecologies.</title>
        <authorList>
            <person name="Chang Y."/>
            <person name="Wang Y."/>
            <person name="Mondo S."/>
            <person name="Ahrendt S."/>
            <person name="Andreopoulos W."/>
            <person name="Barry K."/>
            <person name="Beard J."/>
            <person name="Benny G.L."/>
            <person name="Blankenship S."/>
            <person name="Bonito G."/>
            <person name="Cuomo C."/>
            <person name="Desiro A."/>
            <person name="Gervers K.A."/>
            <person name="Hundley H."/>
            <person name="Kuo A."/>
            <person name="LaButti K."/>
            <person name="Lang B.F."/>
            <person name="Lipzen A."/>
            <person name="O'Donnell K."/>
            <person name="Pangilinan J."/>
            <person name="Reynolds N."/>
            <person name="Sandor L."/>
            <person name="Smith M.E."/>
            <person name="Tsang A."/>
            <person name="Grigoriev I.V."/>
            <person name="Stajich J.E."/>
            <person name="Spatafora J.W."/>
        </authorList>
    </citation>
    <scope>NUCLEOTIDE SEQUENCE</scope>
    <source>
        <strain evidence="2">RSA 2281</strain>
    </source>
</reference>
<keyword evidence="3" id="KW-1185">Reference proteome</keyword>
<dbReference type="EMBL" id="JAIXMP010000035">
    <property type="protein sequence ID" value="KAI9249403.1"/>
    <property type="molecule type" value="Genomic_DNA"/>
</dbReference>
<comment type="caution">
    <text evidence="2">The sequence shown here is derived from an EMBL/GenBank/DDBJ whole genome shotgun (WGS) entry which is preliminary data.</text>
</comment>
<dbReference type="AlphaFoldDB" id="A0AAD5JQQ5"/>
<evidence type="ECO:0000313" key="2">
    <source>
        <dbReference type="EMBL" id="KAI9249403.1"/>
    </source>
</evidence>
<sequence>MSPTLAITTSSTHIHHNDTAPSWVKELEGPSRNNLLKQTSCPSLIVTTHWSPTTPPHPSLTPTNDPSSIGGYTPTTTTTTNTTSTGYSLNNHNPPYPSSHENRITRGDGGHRGKEEIPSMMDQLSCRTFSAAAFVDHRTNYPIYPLSSGSEPITTTTKTTTTTTNHPSHRSDIRASTSPTSSNTSLKMDHFPL</sequence>
<accession>A0AAD5JQQ5</accession>
<dbReference type="Proteomes" id="UP001209540">
    <property type="component" value="Unassembled WGS sequence"/>
</dbReference>
<feature type="compositionally biased region" description="Polar residues" evidence="1">
    <location>
        <begin position="1"/>
        <end position="12"/>
    </location>
</feature>
<protein>
    <submittedName>
        <fullName evidence="2">Uncharacterized protein</fullName>
    </submittedName>
</protein>
<feature type="region of interest" description="Disordered" evidence="1">
    <location>
        <begin position="1"/>
        <end position="20"/>
    </location>
</feature>
<proteinExistence type="predicted"/>
<feature type="region of interest" description="Disordered" evidence="1">
    <location>
        <begin position="148"/>
        <end position="193"/>
    </location>
</feature>
<feature type="region of interest" description="Disordered" evidence="1">
    <location>
        <begin position="51"/>
        <end position="112"/>
    </location>
</feature>
<feature type="compositionally biased region" description="Low complexity" evidence="1">
    <location>
        <begin position="73"/>
        <end position="85"/>
    </location>
</feature>
<feature type="compositionally biased region" description="Low complexity" evidence="1">
    <location>
        <begin position="154"/>
        <end position="164"/>
    </location>
</feature>
<reference evidence="2" key="2">
    <citation type="submission" date="2023-02" db="EMBL/GenBank/DDBJ databases">
        <authorList>
            <consortium name="DOE Joint Genome Institute"/>
            <person name="Mondo S.J."/>
            <person name="Chang Y."/>
            <person name="Wang Y."/>
            <person name="Ahrendt S."/>
            <person name="Andreopoulos W."/>
            <person name="Barry K."/>
            <person name="Beard J."/>
            <person name="Benny G.L."/>
            <person name="Blankenship S."/>
            <person name="Bonito G."/>
            <person name="Cuomo C."/>
            <person name="Desiro A."/>
            <person name="Gervers K.A."/>
            <person name="Hundley H."/>
            <person name="Kuo A."/>
            <person name="LaButti K."/>
            <person name="Lang B.F."/>
            <person name="Lipzen A."/>
            <person name="O'Donnell K."/>
            <person name="Pangilinan J."/>
            <person name="Reynolds N."/>
            <person name="Sandor L."/>
            <person name="Smith M.W."/>
            <person name="Tsang A."/>
            <person name="Grigoriev I.V."/>
            <person name="Stajich J.E."/>
            <person name="Spatafora J.W."/>
        </authorList>
    </citation>
    <scope>NUCLEOTIDE SEQUENCE</scope>
    <source>
        <strain evidence="2">RSA 2281</strain>
    </source>
</reference>
<feature type="compositionally biased region" description="Polar residues" evidence="1">
    <location>
        <begin position="174"/>
        <end position="186"/>
    </location>
</feature>
<evidence type="ECO:0000256" key="1">
    <source>
        <dbReference type="SAM" id="MobiDB-lite"/>
    </source>
</evidence>
<gene>
    <name evidence="2" type="ORF">BDA99DRAFT_523707</name>
</gene>
<evidence type="ECO:0000313" key="3">
    <source>
        <dbReference type="Proteomes" id="UP001209540"/>
    </source>
</evidence>